<dbReference type="GO" id="GO:0055085">
    <property type="term" value="P:transmembrane transport"/>
    <property type="evidence" value="ECO:0007669"/>
    <property type="project" value="InterPro"/>
</dbReference>
<keyword evidence="6" id="KW-1185">Reference proteome</keyword>
<feature type="binding site" evidence="3">
    <location>
        <position position="215"/>
    </location>
    <ligand>
        <name>substrate</name>
    </ligand>
</feature>
<dbReference type="GO" id="GO:0031317">
    <property type="term" value="C:tripartite ATP-independent periplasmic transporter complex"/>
    <property type="evidence" value="ECO:0007669"/>
    <property type="project" value="InterPro"/>
</dbReference>
<evidence type="ECO:0000256" key="1">
    <source>
        <dbReference type="ARBA" id="ARBA00022729"/>
    </source>
</evidence>
<dbReference type="GO" id="GO:0046872">
    <property type="term" value="F:metal ion binding"/>
    <property type="evidence" value="ECO:0007669"/>
    <property type="project" value="UniProtKB-KW"/>
</dbReference>
<evidence type="ECO:0000313" key="5">
    <source>
        <dbReference type="EMBL" id="MBZ1351953.1"/>
    </source>
</evidence>
<dbReference type="PIRSF" id="PIRSF039026">
    <property type="entry name" value="SiaP"/>
    <property type="match status" value="1"/>
</dbReference>
<dbReference type="EMBL" id="JAHXRI010000025">
    <property type="protein sequence ID" value="MBZ1351953.1"/>
    <property type="molecule type" value="Genomic_DNA"/>
</dbReference>
<dbReference type="AlphaFoldDB" id="A0A953NCR3"/>
<organism evidence="5 6">
    <name type="scientific">Zwartia hollandica</name>
    <dbReference type="NCBI Taxonomy" id="324606"/>
    <lineage>
        <taxon>Bacteria</taxon>
        <taxon>Pseudomonadati</taxon>
        <taxon>Pseudomonadota</taxon>
        <taxon>Betaproteobacteria</taxon>
        <taxon>Burkholderiales</taxon>
        <taxon>Alcaligenaceae</taxon>
        <taxon>Zwartia</taxon>
    </lineage>
</organism>
<feature type="binding site" evidence="2">
    <location>
        <position position="178"/>
    </location>
    <ligand>
        <name>substrate</name>
    </ligand>
</feature>
<feature type="binding site" evidence="3">
    <location>
        <position position="216"/>
    </location>
    <ligand>
        <name>Na(+)</name>
        <dbReference type="ChEBI" id="CHEBI:29101"/>
    </ligand>
</feature>
<feature type="binding site" evidence="3">
    <location>
        <position position="241"/>
    </location>
    <ligand>
        <name>substrate</name>
    </ligand>
</feature>
<dbReference type="InterPro" id="IPR041722">
    <property type="entry name" value="TakP/all3028"/>
</dbReference>
<dbReference type="Proteomes" id="UP000739565">
    <property type="component" value="Unassembled WGS sequence"/>
</dbReference>
<dbReference type="PROSITE" id="PS51318">
    <property type="entry name" value="TAT"/>
    <property type="match status" value="1"/>
</dbReference>
<dbReference type="InterPro" id="IPR038404">
    <property type="entry name" value="TRAP_DctP_sf"/>
</dbReference>
<protein>
    <submittedName>
        <fullName evidence="5">TRAP transporter substrate-binding protein</fullName>
    </submittedName>
</protein>
<keyword evidence="3" id="KW-0479">Metal-binding</keyword>
<dbReference type="InterPro" id="IPR006311">
    <property type="entry name" value="TAT_signal"/>
</dbReference>
<dbReference type="GO" id="GO:0043177">
    <property type="term" value="F:organic acid binding"/>
    <property type="evidence" value="ECO:0007669"/>
    <property type="project" value="InterPro"/>
</dbReference>
<dbReference type="NCBIfam" id="NF037995">
    <property type="entry name" value="TRAP_S1"/>
    <property type="match status" value="1"/>
</dbReference>
<dbReference type="SUPFAM" id="SSF53850">
    <property type="entry name" value="Periplasmic binding protein-like II"/>
    <property type="match status" value="1"/>
</dbReference>
<name>A0A953NCR3_9BURK</name>
<dbReference type="Gene3D" id="3.40.190.10">
    <property type="entry name" value="Periplasmic binding protein-like II"/>
    <property type="match status" value="1"/>
</dbReference>
<dbReference type="Gene3D" id="3.40.190.170">
    <property type="entry name" value="Bacterial extracellular solute-binding protein, family 7"/>
    <property type="match status" value="1"/>
</dbReference>
<keyword evidence="1 4" id="KW-0732">Signal</keyword>
<evidence type="ECO:0000256" key="4">
    <source>
        <dbReference type="SAM" id="SignalP"/>
    </source>
</evidence>
<reference evidence="5" key="1">
    <citation type="submission" date="2021-07" db="EMBL/GenBank/DDBJ databases">
        <title>New genus and species of the family Alcaligenaceae.</title>
        <authorList>
            <person name="Hahn M.W."/>
        </authorList>
    </citation>
    <scope>NUCLEOTIDE SEQUENCE</scope>
    <source>
        <strain evidence="5">LF4-65</strain>
    </source>
</reference>
<sequence>MQRRRFLTKTATVAGAGLATLGAPAFAQGTPQVRWRMATSWPKNLDTIYGSAEELAKRVGQITDGKFDIRVFAGGEILPAAQTMDAVSNQTVECNHTLSTYFLGKNNALAFDTGLSYGLNARQHNAWMMYGGGLELVREVYKKFNIINFTSGNVGVQMGGWYRKEIKSVEDLKGLKIRIGGIGGMVLSKLGSVPQQIPASDIYSSLEKGTIDAAEWIGPHDDLKLGLNKVAPFYYAPGWFEGSASITTMVNDKAFAALPPAYQAAFEVACNEQTLKMLANYDAKNPDALRKLIGGGAKVSIFPRDVMDATYKASQELWTELSAKNPDFAKIFPQWQAFQQSEASWFRLSEASLDNYTYAAVGRR</sequence>
<proteinExistence type="predicted"/>
<feature type="signal peptide" evidence="4">
    <location>
        <begin position="1"/>
        <end position="27"/>
    </location>
</feature>
<comment type="caution">
    <text evidence="5">The sequence shown here is derived from an EMBL/GenBank/DDBJ whole genome shotgun (WGS) entry which is preliminary data.</text>
</comment>
<gene>
    <name evidence="5" type="ORF">KZZ10_15015</name>
</gene>
<dbReference type="PANTHER" id="PTHR33376">
    <property type="match status" value="1"/>
</dbReference>
<accession>A0A953NCR3</accession>
<dbReference type="Pfam" id="PF03480">
    <property type="entry name" value="DctP"/>
    <property type="match status" value="1"/>
</dbReference>
<evidence type="ECO:0000313" key="6">
    <source>
        <dbReference type="Proteomes" id="UP000739565"/>
    </source>
</evidence>
<dbReference type="PANTHER" id="PTHR33376:SF5">
    <property type="entry name" value="EXTRACYTOPLASMIC SOLUTE RECEPTOR PROTEIN"/>
    <property type="match status" value="1"/>
</dbReference>
<dbReference type="RefSeq" id="WP_259662359.1">
    <property type="nucleotide sequence ID" value="NZ_JAHXRI010000025.1"/>
</dbReference>
<evidence type="ECO:0000256" key="2">
    <source>
        <dbReference type="PIRSR" id="PIRSR039026-1"/>
    </source>
</evidence>
<dbReference type="InterPro" id="IPR026289">
    <property type="entry name" value="SBP_TakP-like"/>
</dbReference>
<evidence type="ECO:0000256" key="3">
    <source>
        <dbReference type="PIRSR" id="PIRSR039026-2"/>
    </source>
</evidence>
<feature type="binding site" evidence="2">
    <location>
        <position position="157"/>
    </location>
    <ligand>
        <name>substrate</name>
    </ligand>
</feature>
<dbReference type="GO" id="GO:0015849">
    <property type="term" value="P:organic acid transport"/>
    <property type="evidence" value="ECO:0007669"/>
    <property type="project" value="InterPro"/>
</dbReference>
<feature type="chain" id="PRO_5037187531" evidence="4">
    <location>
        <begin position="28"/>
        <end position="364"/>
    </location>
</feature>
<dbReference type="CDD" id="cd13682">
    <property type="entry name" value="PBP2_TRAP_alpha-ketoacid"/>
    <property type="match status" value="1"/>
</dbReference>
<dbReference type="InterPro" id="IPR018389">
    <property type="entry name" value="DctP_fam"/>
</dbReference>